<dbReference type="EMBL" id="JBHSGW010000001">
    <property type="protein sequence ID" value="MFC4738380.1"/>
    <property type="molecule type" value="Genomic_DNA"/>
</dbReference>
<dbReference type="Proteomes" id="UP001595885">
    <property type="component" value="Unassembled WGS sequence"/>
</dbReference>
<name>A0ABV9P145_9FLAO</name>
<proteinExistence type="predicted"/>
<organism evidence="1 2">
    <name type="scientific">Flavobacterium ponti</name>
    <dbReference type="NCBI Taxonomy" id="665133"/>
    <lineage>
        <taxon>Bacteria</taxon>
        <taxon>Pseudomonadati</taxon>
        <taxon>Bacteroidota</taxon>
        <taxon>Flavobacteriia</taxon>
        <taxon>Flavobacteriales</taxon>
        <taxon>Flavobacteriaceae</taxon>
        <taxon>Flavobacterium</taxon>
    </lineage>
</organism>
<evidence type="ECO:0000313" key="1">
    <source>
        <dbReference type="EMBL" id="MFC4738380.1"/>
    </source>
</evidence>
<accession>A0ABV9P145</accession>
<dbReference type="PROSITE" id="PS51257">
    <property type="entry name" value="PROKAR_LIPOPROTEIN"/>
    <property type="match status" value="1"/>
</dbReference>
<sequence length="324" mass="37104">MKKIIVLFFASFLLFSCKEEVSNNKGLSESSGNINNVSIFIDEPLWNGEIGDSLRKKLAAPVDGLPQEEPLFNINQYPTKIFDGFVKKGRNIIVVQKSDKNGFAARKDLYAYPQNVFFITGTTSEDLIAKIEAKTPQIISTIRNGEIVENQRRMKKSLVNDKKIQDMFGLTMNIGYGYNYDMEKDKFIWLRKEFTSGYNSLLIYEAPISRVEKDGNIVQNIINLRDSIGKANIHGTLDNTWMITEEAYAPYLFQTKLDNKFTYLTKGTWELKNDFMAGPFVNYAVKDTKNNRYLIIEGFTYLPAKAKRDHVFELEAIINSAKIK</sequence>
<comment type="caution">
    <text evidence="1">The sequence shown here is derived from an EMBL/GenBank/DDBJ whole genome shotgun (WGS) entry which is preliminary data.</text>
</comment>
<dbReference type="InterPro" id="IPR032286">
    <property type="entry name" value="DUF4837"/>
</dbReference>
<dbReference type="Pfam" id="PF16125">
    <property type="entry name" value="DUF4837"/>
    <property type="match status" value="1"/>
</dbReference>
<keyword evidence="2" id="KW-1185">Reference proteome</keyword>
<evidence type="ECO:0000313" key="2">
    <source>
        <dbReference type="Proteomes" id="UP001595885"/>
    </source>
</evidence>
<reference evidence="2" key="1">
    <citation type="journal article" date="2019" name="Int. J. Syst. Evol. Microbiol.">
        <title>The Global Catalogue of Microorganisms (GCM) 10K type strain sequencing project: providing services to taxonomists for standard genome sequencing and annotation.</title>
        <authorList>
            <consortium name="The Broad Institute Genomics Platform"/>
            <consortium name="The Broad Institute Genome Sequencing Center for Infectious Disease"/>
            <person name="Wu L."/>
            <person name="Ma J."/>
        </authorList>
    </citation>
    <scope>NUCLEOTIDE SEQUENCE [LARGE SCALE GENOMIC DNA]</scope>
    <source>
        <strain evidence="2">CCUG 50349</strain>
    </source>
</reference>
<gene>
    <name evidence="1" type="ORF">ACFO3U_00075</name>
</gene>
<protein>
    <submittedName>
        <fullName evidence="1">DUF4837 family protein</fullName>
    </submittedName>
</protein>
<dbReference type="RefSeq" id="WP_379737252.1">
    <property type="nucleotide sequence ID" value="NZ_JBHSGW010000001.1"/>
</dbReference>